<dbReference type="Proteomes" id="UP000232615">
    <property type="component" value="Segment"/>
</dbReference>
<dbReference type="EMBL" id="KF483846">
    <property type="protein sequence ID" value="AHC55000.1"/>
    <property type="molecule type" value="Genomic_DNA"/>
</dbReference>
<proteinExistence type="predicted"/>
<reference evidence="1 2" key="1">
    <citation type="journal article" date="2014" name="Arch. Virol.">
        <title>Complete genome sequence of Tunisvirus, a new member of the proposed family Marseilleviridae.</title>
        <authorList>
            <person name="Aherfi S."/>
            <person name="Boughalmi M."/>
            <person name="Pagnier I."/>
            <person name="Fournous G."/>
            <person name="La Scola B."/>
            <person name="Raoult D."/>
            <person name="Colson P."/>
        </authorList>
    </citation>
    <scope>NUCLEOTIDE SEQUENCE [LARGE SCALE GENOMIC DNA]</scope>
    <source>
        <strain evidence="1 2">U484</strain>
    </source>
</reference>
<protein>
    <submittedName>
        <fullName evidence="1">Uncharacterized protein</fullName>
    </submittedName>
</protein>
<evidence type="ECO:0000313" key="2">
    <source>
        <dbReference type="Proteomes" id="UP000232615"/>
    </source>
</evidence>
<gene>
    <name evidence="1" type="ORF">TNS_ORF282</name>
</gene>
<evidence type="ECO:0000313" key="1">
    <source>
        <dbReference type="EMBL" id="AHC55000.1"/>
    </source>
</evidence>
<organism evidence="1 2">
    <name type="scientific">Tunisvirus fontaine2</name>
    <dbReference type="NCBI Taxonomy" id="1421067"/>
    <lineage>
        <taxon>Viruses</taxon>
        <taxon>Varidnaviria</taxon>
        <taxon>Bamfordvirae</taxon>
        <taxon>Nucleocytoviricota</taxon>
        <taxon>Megaviricetes</taxon>
        <taxon>Pimascovirales</taxon>
        <taxon>Pimascovirales incertae sedis</taxon>
        <taxon>Marseilleviridae</taxon>
        <taxon>Losannavirus</taxon>
        <taxon>Losannavirus tunisense</taxon>
    </lineage>
</organism>
<accession>V9SE35</accession>
<keyword evidence="2" id="KW-1185">Reference proteome</keyword>
<name>V9SE35_9VIRU</name>
<sequence length="104" mass="11619">MRLTLTFDAKGCAVRVPFFFASNEETKSFIRLCDAIKLWGEVAHKNCKAYCHSWRGESAMYSADCLGGYITILVTNADGYSSKTTYKITETIQEAFAEAKKKLG</sequence>